<keyword evidence="1" id="KW-0805">Transcription regulation</keyword>
<dbReference type="RefSeq" id="WP_366086217.1">
    <property type="nucleotide sequence ID" value="NZ_JBFASG010000001.1"/>
</dbReference>
<reference evidence="6 7" key="1">
    <citation type="submission" date="2024-06" db="EMBL/GenBank/DDBJ databases">
        <title>The Natural Products Discovery Center: Release of the First 8490 Sequenced Strains for Exploring Actinobacteria Biosynthetic Diversity.</title>
        <authorList>
            <person name="Kalkreuter E."/>
            <person name="Kautsar S.A."/>
            <person name="Yang D."/>
            <person name="Bader C.D."/>
            <person name="Teijaro C.N."/>
            <person name="Fluegel L."/>
            <person name="Davis C.M."/>
            <person name="Simpson J.R."/>
            <person name="Lauterbach L."/>
            <person name="Steele A.D."/>
            <person name="Gui C."/>
            <person name="Meng S."/>
            <person name="Li G."/>
            <person name="Viehrig K."/>
            <person name="Ye F."/>
            <person name="Su P."/>
            <person name="Kiefer A.F."/>
            <person name="Nichols A."/>
            <person name="Cepeda A.J."/>
            <person name="Yan W."/>
            <person name="Fan B."/>
            <person name="Jiang Y."/>
            <person name="Adhikari A."/>
            <person name="Zheng C.-J."/>
            <person name="Schuster L."/>
            <person name="Cowan T.M."/>
            <person name="Smanski M.J."/>
            <person name="Chevrette M.G."/>
            <person name="De Carvalho L.P.S."/>
            <person name="Shen B."/>
        </authorList>
    </citation>
    <scope>NUCLEOTIDE SEQUENCE [LARGE SCALE GENOMIC DNA]</scope>
    <source>
        <strain evidence="6 7">NPDC053791</strain>
    </source>
</reference>
<dbReference type="SUPFAM" id="SSF46785">
    <property type="entry name" value="Winged helix' DNA-binding domain"/>
    <property type="match status" value="1"/>
</dbReference>
<evidence type="ECO:0000259" key="4">
    <source>
        <dbReference type="PROSITE" id="PS51077"/>
    </source>
</evidence>
<gene>
    <name evidence="6" type="ORF">AB0L03_00405</name>
</gene>
<dbReference type="EMBL" id="JBFASG010000001">
    <property type="protein sequence ID" value="MEV4921314.1"/>
    <property type="molecule type" value="Genomic_DNA"/>
</dbReference>
<evidence type="ECO:0000256" key="2">
    <source>
        <dbReference type="ARBA" id="ARBA00023125"/>
    </source>
</evidence>
<accession>A0ABV3IME3</accession>
<proteinExistence type="predicted"/>
<protein>
    <submittedName>
        <fullName evidence="6">Helix-turn-helix domain-containing protein</fullName>
    </submittedName>
</protein>
<feature type="domain" description="IclR-ED" evidence="5">
    <location>
        <begin position="83"/>
        <end position="246"/>
    </location>
</feature>
<dbReference type="PANTHER" id="PTHR30136">
    <property type="entry name" value="HELIX-TURN-HELIX TRANSCRIPTIONAL REGULATOR, ICLR FAMILY"/>
    <property type="match status" value="1"/>
</dbReference>
<keyword evidence="3" id="KW-0804">Transcription</keyword>
<dbReference type="PROSITE" id="PS51077">
    <property type="entry name" value="HTH_ICLR"/>
    <property type="match status" value="1"/>
</dbReference>
<evidence type="ECO:0000256" key="3">
    <source>
        <dbReference type="ARBA" id="ARBA00023163"/>
    </source>
</evidence>
<comment type="caution">
    <text evidence="6">The sequence shown here is derived from an EMBL/GenBank/DDBJ whole genome shotgun (WGS) entry which is preliminary data.</text>
</comment>
<evidence type="ECO:0000313" key="6">
    <source>
        <dbReference type="EMBL" id="MEV4921314.1"/>
    </source>
</evidence>
<dbReference type="Gene3D" id="1.10.10.10">
    <property type="entry name" value="Winged helix-like DNA-binding domain superfamily/Winged helix DNA-binding domain"/>
    <property type="match status" value="1"/>
</dbReference>
<feature type="domain" description="HTH iclR-type" evidence="4">
    <location>
        <begin position="23"/>
        <end position="82"/>
    </location>
</feature>
<evidence type="ECO:0000256" key="1">
    <source>
        <dbReference type="ARBA" id="ARBA00023015"/>
    </source>
</evidence>
<dbReference type="SUPFAM" id="SSF55781">
    <property type="entry name" value="GAF domain-like"/>
    <property type="match status" value="1"/>
</dbReference>
<dbReference type="InterPro" id="IPR050707">
    <property type="entry name" value="HTH_MetabolicPath_Reg"/>
</dbReference>
<dbReference type="SMART" id="SM00346">
    <property type="entry name" value="HTH_ICLR"/>
    <property type="match status" value="1"/>
</dbReference>
<dbReference type="InterPro" id="IPR005471">
    <property type="entry name" value="Tscrpt_reg_IclR_N"/>
</dbReference>
<keyword evidence="7" id="KW-1185">Reference proteome</keyword>
<dbReference type="PROSITE" id="PS51078">
    <property type="entry name" value="ICLR_ED"/>
    <property type="match status" value="1"/>
</dbReference>
<keyword evidence="2" id="KW-0238">DNA-binding</keyword>
<evidence type="ECO:0000313" key="7">
    <source>
        <dbReference type="Proteomes" id="UP001552479"/>
    </source>
</evidence>
<sequence>MGRSALMVTCEVGEPDGTASRGRGVLEGAFALLEAVEETGEAGLTALAARSGLPKTTAHRLLEQLTELGVVEHHGRCYRMGPRLFRLGTGWQPHPSLRVASNGPMQRLANVTGATVGLCVLREGRTMAVLGVAGVVDHLAPIRAGATWPWHTAAGKLIVATGTPGMSLAPLPQSWRREAATIRESGVALDREEMIPGVCCVAAPVVTAGDGVVGALCAMADPSYDMRRLIRAVEQTARAVSAGLHGPLVIRGMQTHAALQQPPQ</sequence>
<dbReference type="InterPro" id="IPR014757">
    <property type="entry name" value="Tscrpt_reg_IclR_C"/>
</dbReference>
<dbReference type="InterPro" id="IPR036390">
    <property type="entry name" value="WH_DNA-bd_sf"/>
</dbReference>
<dbReference type="Gene3D" id="3.30.450.40">
    <property type="match status" value="1"/>
</dbReference>
<evidence type="ECO:0000259" key="5">
    <source>
        <dbReference type="PROSITE" id="PS51078"/>
    </source>
</evidence>
<dbReference type="Proteomes" id="UP001552479">
    <property type="component" value="Unassembled WGS sequence"/>
</dbReference>
<dbReference type="Pfam" id="PF09339">
    <property type="entry name" value="HTH_IclR"/>
    <property type="match status" value="1"/>
</dbReference>
<dbReference type="PANTHER" id="PTHR30136:SF24">
    <property type="entry name" value="HTH-TYPE TRANSCRIPTIONAL REPRESSOR ALLR"/>
    <property type="match status" value="1"/>
</dbReference>
<dbReference type="InterPro" id="IPR029016">
    <property type="entry name" value="GAF-like_dom_sf"/>
</dbReference>
<dbReference type="Pfam" id="PF01614">
    <property type="entry name" value="IclR_C"/>
    <property type="match status" value="1"/>
</dbReference>
<name>A0ABV3IME3_9ACTN</name>
<organism evidence="6 7">
    <name type="scientific">Streptomyces roseoverticillatus</name>
    <dbReference type="NCBI Taxonomy" id="66429"/>
    <lineage>
        <taxon>Bacteria</taxon>
        <taxon>Bacillati</taxon>
        <taxon>Actinomycetota</taxon>
        <taxon>Actinomycetes</taxon>
        <taxon>Kitasatosporales</taxon>
        <taxon>Streptomycetaceae</taxon>
        <taxon>Streptomyces</taxon>
    </lineage>
</organism>
<dbReference type="InterPro" id="IPR036388">
    <property type="entry name" value="WH-like_DNA-bd_sf"/>
</dbReference>